<evidence type="ECO:0000256" key="1">
    <source>
        <dbReference type="SAM" id="SignalP"/>
    </source>
</evidence>
<keyword evidence="1" id="KW-0732">Signal</keyword>
<feature type="domain" description="Ice-binding protein C-terminal" evidence="2">
    <location>
        <begin position="149"/>
        <end position="172"/>
    </location>
</feature>
<dbReference type="RefSeq" id="WP_169113160.1">
    <property type="nucleotide sequence ID" value="NZ_CP051684.1"/>
</dbReference>
<accession>A0ABX6MCK4</accession>
<protein>
    <submittedName>
        <fullName evidence="3">PEP-CTERM sorting domain-containing protein</fullName>
    </submittedName>
</protein>
<feature type="signal peptide" evidence="1">
    <location>
        <begin position="1"/>
        <end position="22"/>
    </location>
</feature>
<organism evidence="3 4">
    <name type="scientific">Duganella dendranthematis</name>
    <dbReference type="NCBI Taxonomy" id="2728021"/>
    <lineage>
        <taxon>Bacteria</taxon>
        <taxon>Pseudomonadati</taxon>
        <taxon>Pseudomonadota</taxon>
        <taxon>Betaproteobacteria</taxon>
        <taxon>Burkholderiales</taxon>
        <taxon>Oxalobacteraceae</taxon>
        <taxon>Telluria group</taxon>
        <taxon>Duganella</taxon>
    </lineage>
</organism>
<sequence length="183" mass="19158">MNRFVRVAALALSLLAGAAAQAMTYNFSYTFGDGNKATGSFDGTTVGDLVVDLSHISVSVNGVAFPHSGSLSSYFFTPEGDWAGHAVASFNAVHNNFGFFDDDPSTGAATHGFLLVPYGPPDHLAQILGTAGEPSEWTVPANWTLTAVVPEAETYAMLLVGLGLIGVVARRRAQAWSAQPVPL</sequence>
<evidence type="ECO:0000313" key="4">
    <source>
        <dbReference type="Proteomes" id="UP000503117"/>
    </source>
</evidence>
<dbReference type="InterPro" id="IPR013424">
    <property type="entry name" value="Ice-binding_C"/>
</dbReference>
<name>A0ABX6MCK4_9BURK</name>
<gene>
    <name evidence="3" type="ORF">HH213_18180</name>
</gene>
<reference evidence="3 4" key="1">
    <citation type="submission" date="2020-04" db="EMBL/GenBank/DDBJ databases">
        <title>Genome sequencing of novel species.</title>
        <authorList>
            <person name="Heo J."/>
            <person name="Kim S.-J."/>
            <person name="Kim J.-S."/>
            <person name="Hong S.-B."/>
            <person name="Kwon S.-W."/>
        </authorList>
    </citation>
    <scope>NUCLEOTIDE SEQUENCE [LARGE SCALE GENOMIC DNA]</scope>
    <source>
        <strain evidence="3 4">AF9R3</strain>
    </source>
</reference>
<keyword evidence="4" id="KW-1185">Reference proteome</keyword>
<dbReference type="EMBL" id="CP051684">
    <property type="protein sequence ID" value="QJD91848.1"/>
    <property type="molecule type" value="Genomic_DNA"/>
</dbReference>
<evidence type="ECO:0000259" key="2">
    <source>
        <dbReference type="Pfam" id="PF07589"/>
    </source>
</evidence>
<evidence type="ECO:0000313" key="3">
    <source>
        <dbReference type="EMBL" id="QJD91848.1"/>
    </source>
</evidence>
<dbReference type="Pfam" id="PF07589">
    <property type="entry name" value="PEP-CTERM"/>
    <property type="match status" value="1"/>
</dbReference>
<dbReference type="Proteomes" id="UP000503117">
    <property type="component" value="Chromosome"/>
</dbReference>
<proteinExistence type="predicted"/>
<feature type="chain" id="PRO_5047387831" evidence="1">
    <location>
        <begin position="23"/>
        <end position="183"/>
    </location>
</feature>